<proteinExistence type="predicted"/>
<name>A0A1G8MA39_9ACTN</name>
<evidence type="ECO:0000313" key="2">
    <source>
        <dbReference type="Proteomes" id="UP000199202"/>
    </source>
</evidence>
<dbReference type="AlphaFoldDB" id="A0A1G8MA39"/>
<dbReference type="OrthoDB" id="3543800at2"/>
<dbReference type="Proteomes" id="UP000199202">
    <property type="component" value="Unassembled WGS sequence"/>
</dbReference>
<dbReference type="STRING" id="633440.SAMN05421869_106348"/>
<protein>
    <submittedName>
        <fullName evidence="1">Uncharacterized protein</fullName>
    </submittedName>
</protein>
<dbReference type="EMBL" id="FNDJ01000006">
    <property type="protein sequence ID" value="SDI64727.1"/>
    <property type="molecule type" value="Genomic_DNA"/>
</dbReference>
<accession>A0A1G8MA39</accession>
<reference evidence="1 2" key="1">
    <citation type="submission" date="2016-10" db="EMBL/GenBank/DDBJ databases">
        <authorList>
            <person name="de Groot N.N."/>
        </authorList>
    </citation>
    <scope>NUCLEOTIDE SEQUENCE [LARGE SCALE GENOMIC DNA]</scope>
    <source>
        <strain evidence="1 2">CGMCC 4.6533</strain>
    </source>
</reference>
<evidence type="ECO:0000313" key="1">
    <source>
        <dbReference type="EMBL" id="SDI64727.1"/>
    </source>
</evidence>
<organism evidence="1 2">
    <name type="scientific">Nonomuraea jiangxiensis</name>
    <dbReference type="NCBI Taxonomy" id="633440"/>
    <lineage>
        <taxon>Bacteria</taxon>
        <taxon>Bacillati</taxon>
        <taxon>Actinomycetota</taxon>
        <taxon>Actinomycetes</taxon>
        <taxon>Streptosporangiales</taxon>
        <taxon>Streptosporangiaceae</taxon>
        <taxon>Nonomuraea</taxon>
    </lineage>
</organism>
<gene>
    <name evidence="1" type="ORF">SAMN05421869_106348</name>
</gene>
<dbReference type="RefSeq" id="WP_090931830.1">
    <property type="nucleotide sequence ID" value="NZ_FNDJ01000006.1"/>
</dbReference>
<sequence length="97" mass="10490">MNFGPYTYVTLSMEPDEPTHVDVSFYTSGLQARSSVINERRPSLSIISRDAKVAVSTTGAGPVSNADLAIAREIFTAAAQYLADCERLHAEHDQTAS</sequence>
<keyword evidence="2" id="KW-1185">Reference proteome</keyword>